<protein>
    <submittedName>
        <fullName evidence="1">Uncharacterized protein</fullName>
    </submittedName>
</protein>
<keyword evidence="2" id="KW-1185">Reference proteome</keyword>
<reference evidence="1" key="1">
    <citation type="journal article" date="2014" name="Int. J. Syst. Evol. Microbiol.">
        <title>Complete genome sequence of Corynebacterium casei LMG S-19264T (=DSM 44701T), isolated from a smear-ripened cheese.</title>
        <authorList>
            <consortium name="US DOE Joint Genome Institute (JGI-PGF)"/>
            <person name="Walter F."/>
            <person name="Albersmeier A."/>
            <person name="Kalinowski J."/>
            <person name="Ruckert C."/>
        </authorList>
    </citation>
    <scope>NUCLEOTIDE SEQUENCE</scope>
    <source>
        <strain evidence="1">JCM 4988</strain>
    </source>
</reference>
<evidence type="ECO:0000313" key="1">
    <source>
        <dbReference type="EMBL" id="GGZ28377.1"/>
    </source>
</evidence>
<dbReference type="AlphaFoldDB" id="A0A918PZQ8"/>
<organism evidence="1 2">
    <name type="scientific">Streptomyces inusitatus</name>
    <dbReference type="NCBI Taxonomy" id="68221"/>
    <lineage>
        <taxon>Bacteria</taxon>
        <taxon>Bacillati</taxon>
        <taxon>Actinomycetota</taxon>
        <taxon>Actinomycetes</taxon>
        <taxon>Kitasatosporales</taxon>
        <taxon>Streptomycetaceae</taxon>
        <taxon>Streptomyces</taxon>
    </lineage>
</organism>
<gene>
    <name evidence="1" type="ORF">GCM10010387_22280</name>
</gene>
<accession>A0A918PZQ8</accession>
<reference evidence="1" key="2">
    <citation type="submission" date="2020-09" db="EMBL/GenBank/DDBJ databases">
        <authorList>
            <person name="Sun Q."/>
            <person name="Ohkuma M."/>
        </authorList>
    </citation>
    <scope>NUCLEOTIDE SEQUENCE</scope>
    <source>
        <strain evidence="1">JCM 4988</strain>
    </source>
</reference>
<proteinExistence type="predicted"/>
<dbReference type="RefSeq" id="WP_190122795.1">
    <property type="nucleotide sequence ID" value="NZ_BMWG01000004.1"/>
</dbReference>
<dbReference type="EMBL" id="BMWG01000004">
    <property type="protein sequence ID" value="GGZ28377.1"/>
    <property type="molecule type" value="Genomic_DNA"/>
</dbReference>
<name>A0A918PZQ8_9ACTN</name>
<dbReference type="Proteomes" id="UP000630936">
    <property type="component" value="Unassembled WGS sequence"/>
</dbReference>
<sequence>MTMRTLQIAVFAISVAGYVALAVTGSATAEYVALVGPVLGAAFLMTQLGRQDQVLTEIKHNTNGVLTARIEAAVKKALDPPE</sequence>
<evidence type="ECO:0000313" key="2">
    <source>
        <dbReference type="Proteomes" id="UP000630936"/>
    </source>
</evidence>
<comment type="caution">
    <text evidence="1">The sequence shown here is derived from an EMBL/GenBank/DDBJ whole genome shotgun (WGS) entry which is preliminary data.</text>
</comment>